<keyword evidence="9" id="KW-0443">Lipid metabolism</keyword>
<dbReference type="Gramene" id="OMP03891">
    <property type="protein sequence ID" value="OMP03891"/>
    <property type="gene ID" value="CCACVL1_02231"/>
</dbReference>
<evidence type="ECO:0000256" key="7">
    <source>
        <dbReference type="ARBA" id="ARBA00022919"/>
    </source>
</evidence>
<dbReference type="GO" id="GO:0006666">
    <property type="term" value="P:3-keto-sphinganine metabolic process"/>
    <property type="evidence" value="ECO:0007669"/>
    <property type="project" value="InterPro"/>
</dbReference>
<evidence type="ECO:0000256" key="8">
    <source>
        <dbReference type="ARBA" id="ARBA00023002"/>
    </source>
</evidence>
<dbReference type="AlphaFoldDB" id="A0A1R3K9Y3"/>
<dbReference type="Pfam" id="PF00106">
    <property type="entry name" value="adh_short"/>
    <property type="match status" value="2"/>
</dbReference>
<keyword evidence="11" id="KW-0472">Membrane</keyword>
<comment type="caution">
    <text evidence="13">The sequence shown here is derived from an EMBL/GenBank/DDBJ whole genome shotgun (WGS) entry which is preliminary data.</text>
</comment>
<evidence type="ECO:0000256" key="10">
    <source>
        <dbReference type="ARBA" id="ARBA00026112"/>
    </source>
</evidence>
<comment type="subcellular location">
    <subcellularLocation>
        <location evidence="1">Endoplasmic reticulum</location>
    </subcellularLocation>
</comment>
<name>A0A1R3K9Y3_COCAP</name>
<keyword evidence="14" id="KW-1185">Reference proteome</keyword>
<evidence type="ECO:0000256" key="1">
    <source>
        <dbReference type="ARBA" id="ARBA00004240"/>
    </source>
</evidence>
<dbReference type="EMBL" id="AWWV01005899">
    <property type="protein sequence ID" value="OMP03891.1"/>
    <property type="molecule type" value="Genomic_DNA"/>
</dbReference>
<evidence type="ECO:0000256" key="11">
    <source>
        <dbReference type="SAM" id="Phobius"/>
    </source>
</evidence>
<keyword evidence="11" id="KW-1133">Transmembrane helix</keyword>
<reference evidence="13 14" key="1">
    <citation type="submission" date="2013-09" db="EMBL/GenBank/DDBJ databases">
        <title>Corchorus capsularis genome sequencing.</title>
        <authorList>
            <person name="Alam M."/>
            <person name="Haque M.S."/>
            <person name="Islam M.S."/>
            <person name="Emdad E.M."/>
            <person name="Islam M.M."/>
            <person name="Ahmed B."/>
            <person name="Halim A."/>
            <person name="Hossen Q.M.M."/>
            <person name="Hossain M.Z."/>
            <person name="Ahmed R."/>
            <person name="Khan M.M."/>
            <person name="Islam R."/>
            <person name="Rashid M.M."/>
            <person name="Khan S.A."/>
            <person name="Rahman M.S."/>
            <person name="Alam M."/>
        </authorList>
    </citation>
    <scope>NUCLEOTIDE SEQUENCE [LARGE SCALE GENOMIC DNA]</scope>
    <source>
        <strain evidence="14">cv. CVL-1</strain>
        <tissue evidence="13">Whole seedling</tissue>
    </source>
</reference>
<evidence type="ECO:0000256" key="2">
    <source>
        <dbReference type="ARBA" id="ARBA00004760"/>
    </source>
</evidence>
<dbReference type="PROSITE" id="PS00061">
    <property type="entry name" value="ADH_SHORT"/>
    <property type="match status" value="2"/>
</dbReference>
<protein>
    <recommendedName>
        <fullName evidence="10">3-dehydrosphinganine reductase</fullName>
        <ecNumber evidence="10">1.1.1.102</ecNumber>
    </recommendedName>
</protein>
<keyword evidence="4" id="KW-0547">Nucleotide-binding</keyword>
<dbReference type="PRINTS" id="PR00081">
    <property type="entry name" value="GDHRDH"/>
</dbReference>
<evidence type="ECO:0000256" key="3">
    <source>
        <dbReference type="ARBA" id="ARBA00004991"/>
    </source>
</evidence>
<dbReference type="Proteomes" id="UP000188268">
    <property type="component" value="Unassembled WGS sequence"/>
</dbReference>
<dbReference type="GO" id="GO:0030148">
    <property type="term" value="P:sphingolipid biosynthetic process"/>
    <property type="evidence" value="ECO:0007669"/>
    <property type="project" value="InterPro"/>
</dbReference>
<keyword evidence="5" id="KW-0256">Endoplasmic reticulum</keyword>
<dbReference type="EC" id="1.1.1.102" evidence="10"/>
<dbReference type="GO" id="GO:0005789">
    <property type="term" value="C:endoplasmic reticulum membrane"/>
    <property type="evidence" value="ECO:0007669"/>
    <property type="project" value="TreeGrafter"/>
</dbReference>
<feature type="signal peptide" evidence="12">
    <location>
        <begin position="1"/>
        <end position="18"/>
    </location>
</feature>
<evidence type="ECO:0000256" key="9">
    <source>
        <dbReference type="ARBA" id="ARBA00023098"/>
    </source>
</evidence>
<dbReference type="PANTHER" id="PTHR43550">
    <property type="entry name" value="3-KETODIHYDROSPHINGOSINE REDUCTASE"/>
    <property type="match status" value="1"/>
</dbReference>
<dbReference type="OrthoDB" id="37659at2759"/>
<dbReference type="InterPro" id="IPR045022">
    <property type="entry name" value="KDSR-like"/>
</dbReference>
<evidence type="ECO:0000313" key="13">
    <source>
        <dbReference type="EMBL" id="OMP03891.1"/>
    </source>
</evidence>
<dbReference type="Gene3D" id="3.40.50.720">
    <property type="entry name" value="NAD(P)-binding Rossmann-like Domain"/>
    <property type="match status" value="2"/>
</dbReference>
<comment type="pathway">
    <text evidence="3">Sphingolipid metabolism.</text>
</comment>
<keyword evidence="12" id="KW-0732">Signal</keyword>
<evidence type="ECO:0000256" key="5">
    <source>
        <dbReference type="ARBA" id="ARBA00022824"/>
    </source>
</evidence>
<feature type="chain" id="PRO_5012932714" description="3-dehydrosphinganine reductase" evidence="12">
    <location>
        <begin position="19"/>
        <end position="504"/>
    </location>
</feature>
<comment type="pathway">
    <text evidence="2">Lipid metabolism; sphingolipid metabolism.</text>
</comment>
<keyword evidence="11" id="KW-0812">Transmembrane</keyword>
<evidence type="ECO:0000256" key="12">
    <source>
        <dbReference type="SAM" id="SignalP"/>
    </source>
</evidence>
<dbReference type="STRING" id="210143.A0A1R3K9Y3"/>
<dbReference type="SUPFAM" id="SSF51735">
    <property type="entry name" value="NAD(P)-binding Rossmann-fold domains"/>
    <property type="match status" value="2"/>
</dbReference>
<dbReference type="GO" id="GO:0000166">
    <property type="term" value="F:nucleotide binding"/>
    <property type="evidence" value="ECO:0007669"/>
    <property type="project" value="UniProtKB-KW"/>
</dbReference>
<keyword evidence="6" id="KW-0521">NADP</keyword>
<dbReference type="GO" id="GO:0047560">
    <property type="term" value="F:3-dehydrosphinganine reductase activity"/>
    <property type="evidence" value="ECO:0007669"/>
    <property type="project" value="UniProtKB-EC"/>
</dbReference>
<keyword evidence="7" id="KW-0746">Sphingolipid metabolism</keyword>
<organism evidence="13 14">
    <name type="scientific">Corchorus capsularis</name>
    <name type="common">Jute</name>
    <dbReference type="NCBI Taxonomy" id="210143"/>
    <lineage>
        <taxon>Eukaryota</taxon>
        <taxon>Viridiplantae</taxon>
        <taxon>Streptophyta</taxon>
        <taxon>Embryophyta</taxon>
        <taxon>Tracheophyta</taxon>
        <taxon>Spermatophyta</taxon>
        <taxon>Magnoliopsida</taxon>
        <taxon>eudicotyledons</taxon>
        <taxon>Gunneridae</taxon>
        <taxon>Pentapetalae</taxon>
        <taxon>rosids</taxon>
        <taxon>malvids</taxon>
        <taxon>Malvales</taxon>
        <taxon>Malvaceae</taxon>
        <taxon>Grewioideae</taxon>
        <taxon>Apeibeae</taxon>
        <taxon>Corchorus</taxon>
    </lineage>
</organism>
<dbReference type="InterPro" id="IPR002347">
    <property type="entry name" value="SDR_fam"/>
</dbReference>
<proteinExistence type="predicted"/>
<dbReference type="InterPro" id="IPR020904">
    <property type="entry name" value="Sc_DH/Rdtase_CS"/>
</dbReference>
<dbReference type="FunFam" id="3.40.50.720:FF:000084">
    <property type="entry name" value="Short-chain dehydrogenase reductase"/>
    <property type="match status" value="2"/>
</dbReference>
<feature type="transmembrane region" description="Helical" evidence="11">
    <location>
        <begin position="461"/>
        <end position="483"/>
    </location>
</feature>
<dbReference type="OMA" id="FEAIWIM"/>
<evidence type="ECO:0000313" key="14">
    <source>
        <dbReference type="Proteomes" id="UP000188268"/>
    </source>
</evidence>
<accession>A0A1R3K9Y3</accession>
<gene>
    <name evidence="13" type="ORF">CCACVL1_02231</name>
</gene>
<dbReference type="InterPro" id="IPR036291">
    <property type="entry name" value="NAD(P)-bd_dom_sf"/>
</dbReference>
<dbReference type="CDD" id="cd08939">
    <property type="entry name" value="KDSR-like_SDR_c"/>
    <property type="match status" value="1"/>
</dbReference>
<evidence type="ECO:0000256" key="6">
    <source>
        <dbReference type="ARBA" id="ARBA00022857"/>
    </source>
</evidence>
<sequence>MVLSTIVFLPLLLPLLYFILRPRPVNIPIKDRHVFITGGSSGIGLALAKQAASEGARVTLLARSLDKLEQAKKSIRQAYGVEVSIFAADVRDFEAVNRAVNDAAPIDVLIVNHGIFLPQELDKQELDMVRLMVEVNLMGSFNGIKAVLPLMKDRMDKKPLSIALMSSQAGQIGVYGYATYSATKFGLRGLAEALQQETISNNIHVSLICPPVTQTPGVQEGGSIGIGLAIAKKAASEGARISLLSRSLDKLKEAKQSIQEEYQVDVSIFAADVRDYNAIERAIKEAGPIDVLVINHGVFVFEELETQELDVVKFMIDVNLMGTFNVIKAALPLMKARKDKSPASIAIMSSEAGQVGLYGYTAYSASKFGLRGLAEALQQEVISDNIYVSIICPPSTETPAIKTMSELMKFIISSSGEVMKAEEVAKITLNGIKSGSFTVPCTFIGRLLVVATAGVSPQTSFLMAAVEVVFAGFARFVALFYLWSWYRKIEQCQAQNKKVEKKLQ</sequence>
<evidence type="ECO:0000256" key="4">
    <source>
        <dbReference type="ARBA" id="ARBA00022741"/>
    </source>
</evidence>
<dbReference type="PANTHER" id="PTHR43550:SF3">
    <property type="entry name" value="3-KETODIHYDROSPHINGOSINE REDUCTASE"/>
    <property type="match status" value="1"/>
</dbReference>
<keyword evidence="8" id="KW-0560">Oxidoreductase</keyword>